<dbReference type="PANTHER" id="PTHR46797">
    <property type="entry name" value="HTH-TYPE TRANSCRIPTIONAL REGULATOR"/>
    <property type="match status" value="1"/>
</dbReference>
<evidence type="ECO:0000256" key="1">
    <source>
        <dbReference type="ARBA" id="ARBA00023125"/>
    </source>
</evidence>
<dbReference type="InterPro" id="IPR010982">
    <property type="entry name" value="Lambda_DNA-bd_dom_sf"/>
</dbReference>
<feature type="domain" description="HTH cro/C1-type" evidence="2">
    <location>
        <begin position="36"/>
        <end position="87"/>
    </location>
</feature>
<accession>A0A365H3R0</accession>
<dbReference type="GO" id="GO:0005829">
    <property type="term" value="C:cytosol"/>
    <property type="evidence" value="ECO:0007669"/>
    <property type="project" value="TreeGrafter"/>
</dbReference>
<gene>
    <name evidence="3" type="ORF">DPM19_18910</name>
</gene>
<comment type="caution">
    <text evidence="3">The sequence shown here is derived from an EMBL/GenBank/DDBJ whole genome shotgun (WGS) entry which is preliminary data.</text>
</comment>
<dbReference type="InterPro" id="IPR001387">
    <property type="entry name" value="Cro/C1-type_HTH"/>
</dbReference>
<dbReference type="Gene3D" id="1.10.260.40">
    <property type="entry name" value="lambda repressor-like DNA-binding domains"/>
    <property type="match status" value="1"/>
</dbReference>
<reference evidence="3 4" key="1">
    <citation type="submission" date="2018-06" db="EMBL/GenBank/DDBJ databases">
        <title>Actinomadura craniellae sp. nov. isolated from marine sponge Craniella sp.</title>
        <authorList>
            <person name="Li L."/>
            <person name="Xu Q.H."/>
            <person name="Lin H.W."/>
            <person name="Lu Y.H."/>
        </authorList>
    </citation>
    <scope>NUCLEOTIDE SEQUENCE [LARGE SCALE GENOMIC DNA]</scope>
    <source>
        <strain evidence="3 4">LHW63021</strain>
    </source>
</reference>
<evidence type="ECO:0000313" key="3">
    <source>
        <dbReference type="EMBL" id="RAY13731.1"/>
    </source>
</evidence>
<dbReference type="CDD" id="cd00093">
    <property type="entry name" value="HTH_XRE"/>
    <property type="match status" value="1"/>
</dbReference>
<keyword evidence="4" id="KW-1185">Reference proteome</keyword>
<evidence type="ECO:0000259" key="2">
    <source>
        <dbReference type="PROSITE" id="PS50943"/>
    </source>
</evidence>
<dbReference type="Pfam" id="PF01381">
    <property type="entry name" value="HTH_3"/>
    <property type="match status" value="1"/>
</dbReference>
<name>A0A365H3R0_9ACTN</name>
<dbReference type="PANTHER" id="PTHR46797:SF1">
    <property type="entry name" value="METHYLPHOSPHONATE SYNTHASE"/>
    <property type="match status" value="1"/>
</dbReference>
<sequence>MSEHAQWNLGRRHRDNTEVRAGYEEAKRAIAIGRAVRDRRLALGFSQTELAKRAGMTQPALSRLEAGAAVPTIPVLDRLAHALDAELVIGISPHAAA</sequence>
<dbReference type="SMART" id="SM00530">
    <property type="entry name" value="HTH_XRE"/>
    <property type="match status" value="1"/>
</dbReference>
<protein>
    <submittedName>
        <fullName evidence="3">Transcriptional regulator</fullName>
    </submittedName>
</protein>
<keyword evidence="1" id="KW-0238">DNA-binding</keyword>
<dbReference type="SUPFAM" id="SSF47413">
    <property type="entry name" value="lambda repressor-like DNA-binding domains"/>
    <property type="match status" value="1"/>
</dbReference>
<dbReference type="InterPro" id="IPR050807">
    <property type="entry name" value="TransReg_Diox_bact_type"/>
</dbReference>
<organism evidence="3 4">
    <name type="scientific">Actinomadura craniellae</name>
    <dbReference type="NCBI Taxonomy" id="2231787"/>
    <lineage>
        <taxon>Bacteria</taxon>
        <taxon>Bacillati</taxon>
        <taxon>Actinomycetota</taxon>
        <taxon>Actinomycetes</taxon>
        <taxon>Streptosporangiales</taxon>
        <taxon>Thermomonosporaceae</taxon>
        <taxon>Actinomadura</taxon>
    </lineage>
</organism>
<proteinExistence type="predicted"/>
<dbReference type="GO" id="GO:0003677">
    <property type="term" value="F:DNA binding"/>
    <property type="evidence" value="ECO:0007669"/>
    <property type="project" value="UniProtKB-KW"/>
</dbReference>
<dbReference type="GO" id="GO:0003700">
    <property type="term" value="F:DNA-binding transcription factor activity"/>
    <property type="evidence" value="ECO:0007669"/>
    <property type="project" value="TreeGrafter"/>
</dbReference>
<dbReference type="Proteomes" id="UP000251891">
    <property type="component" value="Unassembled WGS sequence"/>
</dbReference>
<dbReference type="OrthoDB" id="6401124at2"/>
<dbReference type="RefSeq" id="WP_111869270.1">
    <property type="nucleotide sequence ID" value="NZ_QLYX01000008.1"/>
</dbReference>
<evidence type="ECO:0000313" key="4">
    <source>
        <dbReference type="Proteomes" id="UP000251891"/>
    </source>
</evidence>
<dbReference type="AlphaFoldDB" id="A0A365H3R0"/>
<dbReference type="EMBL" id="QLYX01000008">
    <property type="protein sequence ID" value="RAY13731.1"/>
    <property type="molecule type" value="Genomic_DNA"/>
</dbReference>
<dbReference type="PROSITE" id="PS50943">
    <property type="entry name" value="HTH_CROC1"/>
    <property type="match status" value="1"/>
</dbReference>